<evidence type="ECO:0000313" key="3">
    <source>
        <dbReference type="Proteomes" id="UP000441585"/>
    </source>
</evidence>
<dbReference type="AlphaFoldDB" id="A0A6I2M9C2"/>
<dbReference type="Gene3D" id="1.10.260.40">
    <property type="entry name" value="lambda repressor-like DNA-binding domains"/>
    <property type="match status" value="1"/>
</dbReference>
<evidence type="ECO:0000313" key="2">
    <source>
        <dbReference type="EMBL" id="MRX54728.1"/>
    </source>
</evidence>
<dbReference type="SUPFAM" id="SSF47413">
    <property type="entry name" value="lambda repressor-like DNA-binding domains"/>
    <property type="match status" value="1"/>
</dbReference>
<dbReference type="CDD" id="cd00093">
    <property type="entry name" value="HTH_XRE"/>
    <property type="match status" value="1"/>
</dbReference>
<name>A0A6I2M9C2_9BACI</name>
<accession>A0A6I2M9C2</accession>
<dbReference type="EMBL" id="WKKF01000002">
    <property type="protein sequence ID" value="MRX54728.1"/>
    <property type="molecule type" value="Genomic_DNA"/>
</dbReference>
<organism evidence="2 3">
    <name type="scientific">Metabacillus idriensis</name>
    <dbReference type="NCBI Taxonomy" id="324768"/>
    <lineage>
        <taxon>Bacteria</taxon>
        <taxon>Bacillati</taxon>
        <taxon>Bacillota</taxon>
        <taxon>Bacilli</taxon>
        <taxon>Bacillales</taxon>
        <taxon>Bacillaceae</taxon>
        <taxon>Metabacillus</taxon>
    </lineage>
</organism>
<dbReference type="InterPro" id="IPR010982">
    <property type="entry name" value="Lambda_DNA-bd_dom_sf"/>
</dbReference>
<feature type="domain" description="HTH cro/C1-type" evidence="1">
    <location>
        <begin position="14"/>
        <end position="67"/>
    </location>
</feature>
<protein>
    <submittedName>
        <fullName evidence="2">Helix-turn-helix domain-containing protein</fullName>
    </submittedName>
</protein>
<dbReference type="InterPro" id="IPR001387">
    <property type="entry name" value="Cro/C1-type_HTH"/>
</dbReference>
<dbReference type="Proteomes" id="UP000441585">
    <property type="component" value="Unassembled WGS sequence"/>
</dbReference>
<dbReference type="SMART" id="SM00530">
    <property type="entry name" value="HTH_XRE"/>
    <property type="match status" value="1"/>
</dbReference>
<evidence type="ECO:0000259" key="1">
    <source>
        <dbReference type="PROSITE" id="PS50943"/>
    </source>
</evidence>
<proteinExistence type="predicted"/>
<reference evidence="2 3" key="1">
    <citation type="submission" date="2019-11" db="EMBL/GenBank/DDBJ databases">
        <title>Bacillus idriensis genome.</title>
        <authorList>
            <person name="Konopka E.N."/>
            <person name="Newman J.D."/>
        </authorList>
    </citation>
    <scope>NUCLEOTIDE SEQUENCE [LARGE SCALE GENOMIC DNA]</scope>
    <source>
        <strain evidence="2 3">DSM 19097</strain>
    </source>
</reference>
<sequence>MKKHELTATLSKKMLLIRTESRYTQEEMAEVLGLSKKTLVQIEKGRQEASWSTIVVLCALFRHSNVLQQTTGGDPLDILQLIAHQKMETRKEKTLGGKIWWKDIHQVEGFKLQQNVISFHFRIIDEYDYRWCSSFDRTEMEKKLNELTDSNLS</sequence>
<gene>
    <name evidence="2" type="ORF">GJU41_12165</name>
</gene>
<dbReference type="PROSITE" id="PS50943">
    <property type="entry name" value="HTH_CROC1"/>
    <property type="match status" value="1"/>
</dbReference>
<dbReference type="RefSeq" id="WP_070876071.1">
    <property type="nucleotide sequence ID" value="NZ_CAJFZX010000009.1"/>
</dbReference>
<dbReference type="Pfam" id="PF13560">
    <property type="entry name" value="HTH_31"/>
    <property type="match status" value="1"/>
</dbReference>
<comment type="caution">
    <text evidence="2">The sequence shown here is derived from an EMBL/GenBank/DDBJ whole genome shotgun (WGS) entry which is preliminary data.</text>
</comment>
<dbReference type="GO" id="GO:0003677">
    <property type="term" value="F:DNA binding"/>
    <property type="evidence" value="ECO:0007669"/>
    <property type="project" value="InterPro"/>
</dbReference>
<keyword evidence="3" id="KW-1185">Reference proteome</keyword>